<protein>
    <recommendedName>
        <fullName evidence="3">ATP-dependent DNA helicase PIF1-like</fullName>
    </recommendedName>
</protein>
<sequence length="63" mass="6932">MIINKSQGRSLEVFGINLEFPCSAHGQLYVVCTGVGKPEKSPSLFIYASQTITKNIVYQKALI</sequence>
<evidence type="ECO:0000313" key="2">
    <source>
        <dbReference type="Proteomes" id="UP000478052"/>
    </source>
</evidence>
<evidence type="ECO:0008006" key="3">
    <source>
        <dbReference type="Google" id="ProtNLM"/>
    </source>
</evidence>
<proteinExistence type="predicted"/>
<organism evidence="1 2">
    <name type="scientific">Aphis craccivora</name>
    <name type="common">Cowpea aphid</name>
    <dbReference type="NCBI Taxonomy" id="307492"/>
    <lineage>
        <taxon>Eukaryota</taxon>
        <taxon>Metazoa</taxon>
        <taxon>Ecdysozoa</taxon>
        <taxon>Arthropoda</taxon>
        <taxon>Hexapoda</taxon>
        <taxon>Insecta</taxon>
        <taxon>Pterygota</taxon>
        <taxon>Neoptera</taxon>
        <taxon>Paraneoptera</taxon>
        <taxon>Hemiptera</taxon>
        <taxon>Sternorrhyncha</taxon>
        <taxon>Aphidomorpha</taxon>
        <taxon>Aphidoidea</taxon>
        <taxon>Aphididae</taxon>
        <taxon>Aphidini</taxon>
        <taxon>Aphis</taxon>
        <taxon>Aphis</taxon>
    </lineage>
</organism>
<keyword evidence="2" id="KW-1185">Reference proteome</keyword>
<name>A0A6G0YQ19_APHCR</name>
<accession>A0A6G0YQ19</accession>
<dbReference type="AlphaFoldDB" id="A0A6G0YQ19"/>
<dbReference type="Proteomes" id="UP000478052">
    <property type="component" value="Unassembled WGS sequence"/>
</dbReference>
<dbReference type="EMBL" id="VUJU01002887">
    <property type="protein sequence ID" value="KAF0759793.1"/>
    <property type="molecule type" value="Genomic_DNA"/>
</dbReference>
<gene>
    <name evidence="1" type="ORF">FWK35_00018964</name>
</gene>
<comment type="caution">
    <text evidence="1">The sequence shown here is derived from an EMBL/GenBank/DDBJ whole genome shotgun (WGS) entry which is preliminary data.</text>
</comment>
<evidence type="ECO:0000313" key="1">
    <source>
        <dbReference type="EMBL" id="KAF0759793.1"/>
    </source>
</evidence>
<dbReference type="OrthoDB" id="272985at2759"/>
<reference evidence="1 2" key="1">
    <citation type="submission" date="2019-08" db="EMBL/GenBank/DDBJ databases">
        <title>Whole genome of Aphis craccivora.</title>
        <authorList>
            <person name="Voronova N.V."/>
            <person name="Shulinski R.S."/>
            <person name="Bandarenka Y.V."/>
            <person name="Zhorov D.G."/>
            <person name="Warner D."/>
        </authorList>
    </citation>
    <scope>NUCLEOTIDE SEQUENCE [LARGE SCALE GENOMIC DNA]</scope>
    <source>
        <strain evidence="1">180601</strain>
        <tissue evidence="1">Whole Body</tissue>
    </source>
</reference>